<dbReference type="PANTHER" id="PTHR23150">
    <property type="entry name" value="SULFATASE MODIFYING FACTOR 1, 2"/>
    <property type="match status" value="1"/>
</dbReference>
<gene>
    <name evidence="3" type="ORF">AZI85_16120</name>
</gene>
<dbReference type="InterPro" id="IPR051043">
    <property type="entry name" value="Sulfatase_Mod_Factor_Kinase"/>
</dbReference>
<dbReference type="GO" id="GO:0120147">
    <property type="term" value="F:formylglycine-generating oxidase activity"/>
    <property type="evidence" value="ECO:0007669"/>
    <property type="project" value="TreeGrafter"/>
</dbReference>
<accession>A0A150WT94</accession>
<dbReference type="InterPro" id="IPR005532">
    <property type="entry name" value="SUMF_dom"/>
</dbReference>
<feature type="domain" description="Sulfatase-modifying factor enzyme-like" evidence="2">
    <location>
        <begin position="64"/>
        <end position="282"/>
    </location>
</feature>
<proteinExistence type="predicted"/>
<dbReference type="InterPro" id="IPR042095">
    <property type="entry name" value="SUMF_sf"/>
</dbReference>
<dbReference type="Pfam" id="PF03781">
    <property type="entry name" value="FGE-sulfatase"/>
    <property type="match status" value="1"/>
</dbReference>
<feature type="chain" id="PRO_5007573362" description="Sulfatase-modifying factor enzyme-like domain-containing protein" evidence="1">
    <location>
        <begin position="26"/>
        <end position="289"/>
    </location>
</feature>
<dbReference type="EMBL" id="LUKF01000006">
    <property type="protein sequence ID" value="KYG69778.1"/>
    <property type="molecule type" value="Genomic_DNA"/>
</dbReference>
<dbReference type="PANTHER" id="PTHR23150:SF19">
    <property type="entry name" value="FORMYLGLYCINE-GENERATING ENZYME"/>
    <property type="match status" value="1"/>
</dbReference>
<organism evidence="3 4">
    <name type="scientific">Bdellovibrio bacteriovorus</name>
    <dbReference type="NCBI Taxonomy" id="959"/>
    <lineage>
        <taxon>Bacteria</taxon>
        <taxon>Pseudomonadati</taxon>
        <taxon>Bdellovibrionota</taxon>
        <taxon>Bdellovibrionia</taxon>
        <taxon>Bdellovibrionales</taxon>
        <taxon>Pseudobdellovibrionaceae</taxon>
        <taxon>Bdellovibrio</taxon>
    </lineage>
</organism>
<dbReference type="AlphaFoldDB" id="A0A150WT94"/>
<dbReference type="Proteomes" id="UP000075391">
    <property type="component" value="Unassembled WGS sequence"/>
</dbReference>
<evidence type="ECO:0000313" key="4">
    <source>
        <dbReference type="Proteomes" id="UP000075391"/>
    </source>
</evidence>
<dbReference type="SUPFAM" id="SSF56436">
    <property type="entry name" value="C-type lectin-like"/>
    <property type="match status" value="1"/>
</dbReference>
<sequence>MKNLKSFLLAAFTLTTLASVESAFAKESACKNQKTVVLDGYVTMTFCEIPAADGVMIGNNDDFEAAPAKPRNFQKFQIGQFTVTQLQYKTIMQSEPWMANGSPLTYVQEGDSNPAVWISYEQAKQFTRTLNLIDPTATYRLPTEAEFEYAARGGTKTTYYWGDEMDSNFPFFAGNIGSESYAHAVDSCPVPYLNNRMPGYCANQYGLFHMLGNVWELTEDVFVRGYDSAPTNGNEPVKGEPNAVHTTRGGSFLDDTNLISATWRGYAPPNKGYGDIGFRVVRIPKAAGK</sequence>
<name>A0A150WT94_BDEBC</name>
<dbReference type="RefSeq" id="WP_063243132.1">
    <property type="nucleotide sequence ID" value="NZ_LUKF01000006.1"/>
</dbReference>
<dbReference type="OrthoDB" id="5292923at2"/>
<keyword evidence="1" id="KW-0732">Signal</keyword>
<feature type="signal peptide" evidence="1">
    <location>
        <begin position="1"/>
        <end position="25"/>
    </location>
</feature>
<evidence type="ECO:0000313" key="3">
    <source>
        <dbReference type="EMBL" id="KYG69778.1"/>
    </source>
</evidence>
<comment type="caution">
    <text evidence="3">The sequence shown here is derived from an EMBL/GenBank/DDBJ whole genome shotgun (WGS) entry which is preliminary data.</text>
</comment>
<dbReference type="InterPro" id="IPR016187">
    <property type="entry name" value="CTDL_fold"/>
</dbReference>
<protein>
    <recommendedName>
        <fullName evidence="2">Sulfatase-modifying factor enzyme-like domain-containing protein</fullName>
    </recommendedName>
</protein>
<reference evidence="3 4" key="1">
    <citation type="submission" date="2016-03" db="EMBL/GenBank/DDBJ databases">
        <authorList>
            <person name="Ploux O."/>
        </authorList>
    </citation>
    <scope>NUCLEOTIDE SEQUENCE [LARGE SCALE GENOMIC DNA]</scope>
    <source>
        <strain evidence="3 4">BER2</strain>
    </source>
</reference>
<dbReference type="Gene3D" id="3.90.1580.10">
    <property type="entry name" value="paralog of FGE (formylglycine-generating enzyme)"/>
    <property type="match status" value="1"/>
</dbReference>
<evidence type="ECO:0000256" key="1">
    <source>
        <dbReference type="SAM" id="SignalP"/>
    </source>
</evidence>
<evidence type="ECO:0000259" key="2">
    <source>
        <dbReference type="Pfam" id="PF03781"/>
    </source>
</evidence>